<dbReference type="Gene3D" id="1.20.120.1760">
    <property type="match status" value="1"/>
</dbReference>
<name>A0A1G2HY52_9BACT</name>
<sequence>MMRQKREVNFSGVHDKHKEWGCLIFDYLGRPLNRFLAKYTSVTPNQVSLLSFILAIAAAYFLILGGYRNILIGASIAFVANIFDMVDGCLARATGLGSLLGKWLDAMIDFITFPLLVFALAVGLGNYLALVLGMLAILSYPTHYLIIHFYKNEITGKNERLPIPGKGKYEWLRDVYGSNLFYLFLFLAAVFNVPILVLWFWATFGNLYWAAVMFVQYRQIKSMIKS</sequence>
<dbReference type="PROSITE" id="PS00379">
    <property type="entry name" value="CDP_ALCOHOL_P_TRANSF"/>
    <property type="match status" value="1"/>
</dbReference>
<reference evidence="4 5" key="1">
    <citation type="journal article" date="2016" name="Nat. Commun.">
        <title>Thousands of microbial genomes shed light on interconnected biogeochemical processes in an aquifer system.</title>
        <authorList>
            <person name="Anantharaman K."/>
            <person name="Brown C.T."/>
            <person name="Hug L.A."/>
            <person name="Sharon I."/>
            <person name="Castelle C.J."/>
            <person name="Probst A.J."/>
            <person name="Thomas B.C."/>
            <person name="Singh A."/>
            <person name="Wilkins M.J."/>
            <person name="Karaoz U."/>
            <person name="Brodie E.L."/>
            <person name="Williams K.H."/>
            <person name="Hubbard S.S."/>
            <person name="Banfield J.F."/>
        </authorList>
    </citation>
    <scope>NUCLEOTIDE SEQUENCE [LARGE SCALE GENOMIC DNA]</scope>
</reference>
<evidence type="ECO:0000313" key="5">
    <source>
        <dbReference type="Proteomes" id="UP000178774"/>
    </source>
</evidence>
<keyword evidence="1 2" id="KW-0808">Transferase</keyword>
<comment type="caution">
    <text evidence="4">The sequence shown here is derived from an EMBL/GenBank/DDBJ whole genome shotgun (WGS) entry which is preliminary data.</text>
</comment>
<comment type="similarity">
    <text evidence="2">Belongs to the CDP-alcohol phosphatidyltransferase class-I family.</text>
</comment>
<feature type="transmembrane region" description="Helical" evidence="3">
    <location>
        <begin position="47"/>
        <end position="64"/>
    </location>
</feature>
<proteinExistence type="inferred from homology"/>
<dbReference type="InterPro" id="IPR043130">
    <property type="entry name" value="CDP-OH_PTrfase_TM_dom"/>
</dbReference>
<protein>
    <recommendedName>
        <fullName evidence="6">CDP-alcohol phosphatidyltransferase</fullName>
    </recommendedName>
</protein>
<evidence type="ECO:0000313" key="4">
    <source>
        <dbReference type="EMBL" id="OGZ66748.1"/>
    </source>
</evidence>
<dbReference type="EMBL" id="MHOP01000001">
    <property type="protein sequence ID" value="OGZ66748.1"/>
    <property type="molecule type" value="Genomic_DNA"/>
</dbReference>
<feature type="transmembrane region" description="Helical" evidence="3">
    <location>
        <begin position="171"/>
        <end position="191"/>
    </location>
</feature>
<dbReference type="Proteomes" id="UP000178774">
    <property type="component" value="Unassembled WGS sequence"/>
</dbReference>
<evidence type="ECO:0000256" key="2">
    <source>
        <dbReference type="RuleBase" id="RU003750"/>
    </source>
</evidence>
<evidence type="ECO:0000256" key="3">
    <source>
        <dbReference type="SAM" id="Phobius"/>
    </source>
</evidence>
<dbReference type="GO" id="GO:0008654">
    <property type="term" value="P:phospholipid biosynthetic process"/>
    <property type="evidence" value="ECO:0007669"/>
    <property type="project" value="InterPro"/>
</dbReference>
<feature type="transmembrane region" description="Helical" evidence="3">
    <location>
        <begin position="103"/>
        <end position="121"/>
    </location>
</feature>
<dbReference type="GO" id="GO:0016780">
    <property type="term" value="F:phosphotransferase activity, for other substituted phosphate groups"/>
    <property type="evidence" value="ECO:0007669"/>
    <property type="project" value="InterPro"/>
</dbReference>
<dbReference type="InterPro" id="IPR000462">
    <property type="entry name" value="CDP-OH_P_trans"/>
</dbReference>
<keyword evidence="3" id="KW-1133">Transmembrane helix</keyword>
<keyword evidence="3" id="KW-0472">Membrane</keyword>
<gene>
    <name evidence="4" type="ORF">A2822_02880</name>
</gene>
<accession>A0A1G2HY52</accession>
<dbReference type="AlphaFoldDB" id="A0A1G2HY52"/>
<keyword evidence="3" id="KW-0812">Transmembrane</keyword>
<evidence type="ECO:0000256" key="1">
    <source>
        <dbReference type="ARBA" id="ARBA00022679"/>
    </source>
</evidence>
<dbReference type="InterPro" id="IPR048254">
    <property type="entry name" value="CDP_ALCOHOL_P_TRANSF_CS"/>
</dbReference>
<organism evidence="4 5">
    <name type="scientific">Candidatus Staskawiczbacteria bacterium RIFCSPHIGHO2_01_FULL_41_41</name>
    <dbReference type="NCBI Taxonomy" id="1802203"/>
    <lineage>
        <taxon>Bacteria</taxon>
        <taxon>Candidatus Staskawicziibacteriota</taxon>
    </lineage>
</organism>
<evidence type="ECO:0008006" key="6">
    <source>
        <dbReference type="Google" id="ProtNLM"/>
    </source>
</evidence>
<dbReference type="GO" id="GO:0016020">
    <property type="term" value="C:membrane"/>
    <property type="evidence" value="ECO:0007669"/>
    <property type="project" value="InterPro"/>
</dbReference>
<dbReference type="Pfam" id="PF01066">
    <property type="entry name" value="CDP-OH_P_transf"/>
    <property type="match status" value="1"/>
</dbReference>